<gene>
    <name evidence="2" type="ORF">I2H31_18035</name>
</gene>
<organism evidence="2 3">
    <name type="scientific">Hymenobacter ruricola</name>
    <dbReference type="NCBI Taxonomy" id="2791023"/>
    <lineage>
        <taxon>Bacteria</taxon>
        <taxon>Pseudomonadati</taxon>
        <taxon>Bacteroidota</taxon>
        <taxon>Cytophagia</taxon>
        <taxon>Cytophagales</taxon>
        <taxon>Hymenobacteraceae</taxon>
        <taxon>Hymenobacter</taxon>
    </lineage>
</organism>
<comment type="caution">
    <text evidence="2">The sequence shown here is derived from an EMBL/GenBank/DDBJ whole genome shotgun (WGS) entry which is preliminary data.</text>
</comment>
<dbReference type="InterPro" id="IPR038717">
    <property type="entry name" value="Tc1-like_DDE_dom"/>
</dbReference>
<accession>A0ABS0I7S6</accession>
<evidence type="ECO:0000259" key="1">
    <source>
        <dbReference type="Pfam" id="PF13358"/>
    </source>
</evidence>
<keyword evidence="3" id="KW-1185">Reference proteome</keyword>
<name>A0ABS0I7S6_9BACT</name>
<dbReference type="InterPro" id="IPR047655">
    <property type="entry name" value="Transpos_IS630-like"/>
</dbReference>
<dbReference type="Proteomes" id="UP000618931">
    <property type="component" value="Unassembled WGS sequence"/>
</dbReference>
<sequence length="191" mass="20962">MRAARHQHVEQVCTRPDVARFHFLDETGLRLTYARTHGRAVGGQRVGGAVPLRRGPSRTLIGALSVRGLGAVQVLNGALTQRSFALYVAHCLAPTLRPGDVLVLDNLAVHKIGGLREWLAARGVDVVFLPPYSPDFSPIEQAWSKLKTKLRTCAARSCEALQAALHEAVDWITGQDARNWFDHCGYHTQPA</sequence>
<proteinExistence type="predicted"/>
<dbReference type="RefSeq" id="WP_196294455.1">
    <property type="nucleotide sequence ID" value="NZ_JADQDM010000011.1"/>
</dbReference>
<reference evidence="2 3" key="1">
    <citation type="submission" date="2020-11" db="EMBL/GenBank/DDBJ databases">
        <authorList>
            <person name="Kim M.K."/>
        </authorList>
    </citation>
    <scope>NUCLEOTIDE SEQUENCE [LARGE SCALE GENOMIC DNA]</scope>
    <source>
        <strain evidence="2 3">BT662</strain>
    </source>
</reference>
<dbReference type="NCBIfam" id="NF033545">
    <property type="entry name" value="transpos_IS630"/>
    <property type="match status" value="1"/>
</dbReference>
<evidence type="ECO:0000313" key="3">
    <source>
        <dbReference type="Proteomes" id="UP000618931"/>
    </source>
</evidence>
<dbReference type="Gene3D" id="3.30.420.10">
    <property type="entry name" value="Ribonuclease H-like superfamily/Ribonuclease H"/>
    <property type="match status" value="1"/>
</dbReference>
<evidence type="ECO:0000313" key="2">
    <source>
        <dbReference type="EMBL" id="MBF9223008.1"/>
    </source>
</evidence>
<dbReference type="PANTHER" id="PTHR46564:SF1">
    <property type="entry name" value="TRANSPOSASE"/>
    <property type="match status" value="1"/>
</dbReference>
<dbReference type="InterPro" id="IPR036397">
    <property type="entry name" value="RNaseH_sf"/>
</dbReference>
<dbReference type="Pfam" id="PF13358">
    <property type="entry name" value="DDE_3"/>
    <property type="match status" value="1"/>
</dbReference>
<feature type="domain" description="Tc1-like transposase DDE" evidence="1">
    <location>
        <begin position="22"/>
        <end position="159"/>
    </location>
</feature>
<dbReference type="EMBL" id="JADQDM010000011">
    <property type="protein sequence ID" value="MBF9223008.1"/>
    <property type="molecule type" value="Genomic_DNA"/>
</dbReference>
<dbReference type="PANTHER" id="PTHR46564">
    <property type="entry name" value="TRANSPOSASE"/>
    <property type="match status" value="1"/>
</dbReference>
<protein>
    <submittedName>
        <fullName evidence="2">IS630 family transposase</fullName>
    </submittedName>
</protein>